<dbReference type="Gene3D" id="3.30.450.410">
    <property type="match status" value="1"/>
</dbReference>
<name>A0A1A9NH47_9BURK</name>
<dbReference type="Pfam" id="PF03243">
    <property type="entry name" value="MerB"/>
    <property type="match status" value="1"/>
</dbReference>
<dbReference type="AlphaFoldDB" id="A0A1A9NH47"/>
<dbReference type="Proteomes" id="UP000078116">
    <property type="component" value="Unassembled WGS sequence"/>
</dbReference>
<evidence type="ECO:0000313" key="4">
    <source>
        <dbReference type="Proteomes" id="UP000078116"/>
    </source>
</evidence>
<dbReference type="EMBL" id="LXKA01000033">
    <property type="protein sequence ID" value="OAJ65495.1"/>
    <property type="molecule type" value="Genomic_DNA"/>
</dbReference>
<keyword evidence="3" id="KW-1185">Reference proteome</keyword>
<evidence type="ECO:0000313" key="2">
    <source>
        <dbReference type="EMBL" id="OAJ65495.1"/>
    </source>
</evidence>
<proteinExistence type="predicted"/>
<evidence type="ECO:0000313" key="3">
    <source>
        <dbReference type="Proteomes" id="UP000077961"/>
    </source>
</evidence>
<evidence type="ECO:0000313" key="1">
    <source>
        <dbReference type="EMBL" id="OAJ62264.1"/>
    </source>
</evidence>
<dbReference type="InterPro" id="IPR004927">
    <property type="entry name" value="MerB"/>
</dbReference>
<sequence>MNQQQFDSLLHHHIVTTFIHEGFAPTNERLAQKVASSVDDVHAGLLRLQASHGVVLHPGRCDVWVIHPFSSSPTHTWVQAGQKGWWAPCMWCALGIAALVKGKLTVHTRLGGEAEPVQIDVEDAVPLQTELFVHFAEPPRRAWDNVHHFCARVLPFRSPEDVDEWGSRHQLPLGEVMPITQLADLARRWYSHHADSDWEKWTPVQAMEIFRSAGLVGDFWKLDTSVGRY</sequence>
<organism evidence="2 4">
    <name type="scientific">Paraburkholderia ginsengiterrae</name>
    <dbReference type="NCBI Taxonomy" id="1462993"/>
    <lineage>
        <taxon>Bacteria</taxon>
        <taxon>Pseudomonadati</taxon>
        <taxon>Pseudomonadota</taxon>
        <taxon>Betaproteobacteria</taxon>
        <taxon>Burkholderiales</taxon>
        <taxon>Burkholderiaceae</taxon>
        <taxon>Paraburkholderia</taxon>
    </lineage>
</organism>
<dbReference type="STRING" id="1462993.A6V36_21650"/>
<dbReference type="Proteomes" id="UP000077961">
    <property type="component" value="Unassembled WGS sequence"/>
</dbReference>
<reference evidence="3 4" key="1">
    <citation type="submission" date="2016-04" db="EMBL/GenBank/DDBJ databases">
        <title>Reclassification of Paraburkholderia panaciterrae (Farh et al. 2015) Dobritsa &amp; Samadpour 2016 as a later homotypic synonym of Paraburkholderia ginsengiterrae (Farh et al. 2015) Dobritsa &amp; Samadpour 2016.</title>
        <authorList>
            <person name="Dobritsa A.P."/>
            <person name="Kutumbaka K."/>
            <person name="Samadpour M."/>
        </authorList>
    </citation>
    <scope>NUCLEOTIDE SEQUENCE [LARGE SCALE GENOMIC DNA]</scope>
    <source>
        <strain evidence="2 4">DCY85</strain>
        <strain evidence="1 3">DCY85-1</strain>
    </source>
</reference>
<comment type="caution">
    <text evidence="2">The sequence shown here is derived from an EMBL/GenBank/DDBJ whole genome shotgun (WGS) entry which is preliminary data.</text>
</comment>
<dbReference type="OrthoDB" id="7185309at2"/>
<evidence type="ECO:0008006" key="5">
    <source>
        <dbReference type="Google" id="ProtNLM"/>
    </source>
</evidence>
<dbReference type="SUPFAM" id="SSF160387">
    <property type="entry name" value="NosL/MerB-like"/>
    <property type="match status" value="1"/>
</dbReference>
<accession>A0A1A9NH47</accession>
<gene>
    <name evidence="1" type="ORF">A6V36_21650</name>
    <name evidence="2" type="ORF">A6V37_14785</name>
</gene>
<protein>
    <recommendedName>
        <fullName evidence="5">Alkylmercury lyase</fullName>
    </recommendedName>
</protein>
<dbReference type="InterPro" id="IPR053717">
    <property type="entry name" value="MerB_lyase_sf"/>
</dbReference>
<dbReference type="GO" id="GO:0018836">
    <property type="term" value="F:alkylmercury lyase activity"/>
    <property type="evidence" value="ECO:0007669"/>
    <property type="project" value="InterPro"/>
</dbReference>
<dbReference type="EMBL" id="LXJZ01000061">
    <property type="protein sequence ID" value="OAJ62264.1"/>
    <property type="molecule type" value="Genomic_DNA"/>
</dbReference>